<proteinExistence type="predicted"/>
<dbReference type="PROSITE" id="PS50043">
    <property type="entry name" value="HTH_LUXR_2"/>
    <property type="match status" value="1"/>
</dbReference>
<evidence type="ECO:0000259" key="1">
    <source>
        <dbReference type="PROSITE" id="PS50043"/>
    </source>
</evidence>
<comment type="caution">
    <text evidence="2">The sequence shown here is derived from an EMBL/GenBank/DDBJ whole genome shotgun (WGS) entry which is preliminary data.</text>
</comment>
<gene>
    <name evidence="2" type="ORF">ACFSCY_09045</name>
</gene>
<sequence>MAAQLFVSPSTVEYHLRKVFRKLGVSSCTQLAHRVVNEGIGALHPLPDADHPLPGGHR</sequence>
<dbReference type="Proteomes" id="UP001597145">
    <property type="component" value="Unassembled WGS sequence"/>
</dbReference>
<evidence type="ECO:0000313" key="2">
    <source>
        <dbReference type="EMBL" id="MFD1529584.1"/>
    </source>
</evidence>
<dbReference type="CDD" id="cd06170">
    <property type="entry name" value="LuxR_C_like"/>
    <property type="match status" value="1"/>
</dbReference>
<protein>
    <submittedName>
        <fullName evidence="2">Helix-turn-helix transcriptional regulator</fullName>
    </submittedName>
</protein>
<dbReference type="InterPro" id="IPR016032">
    <property type="entry name" value="Sig_transdc_resp-reg_C-effctor"/>
</dbReference>
<accession>A0ABW4FG46</accession>
<dbReference type="RefSeq" id="WP_343982821.1">
    <property type="nucleotide sequence ID" value="NZ_BAAAJG010000015.1"/>
</dbReference>
<name>A0ABW4FG46_9PSEU</name>
<dbReference type="InterPro" id="IPR036388">
    <property type="entry name" value="WH-like_DNA-bd_sf"/>
</dbReference>
<keyword evidence="3" id="KW-1185">Reference proteome</keyword>
<reference evidence="3" key="1">
    <citation type="journal article" date="2019" name="Int. J. Syst. Evol. Microbiol.">
        <title>The Global Catalogue of Microorganisms (GCM) 10K type strain sequencing project: providing services to taxonomists for standard genome sequencing and annotation.</title>
        <authorList>
            <consortium name="The Broad Institute Genomics Platform"/>
            <consortium name="The Broad Institute Genome Sequencing Center for Infectious Disease"/>
            <person name="Wu L."/>
            <person name="Ma J."/>
        </authorList>
    </citation>
    <scope>NUCLEOTIDE SEQUENCE [LARGE SCALE GENOMIC DNA]</scope>
    <source>
        <strain evidence="3">JCM 12165</strain>
    </source>
</reference>
<evidence type="ECO:0000313" key="3">
    <source>
        <dbReference type="Proteomes" id="UP001597145"/>
    </source>
</evidence>
<organism evidence="2 3">
    <name type="scientific">Pseudonocardia aurantiaca</name>
    <dbReference type="NCBI Taxonomy" id="75290"/>
    <lineage>
        <taxon>Bacteria</taxon>
        <taxon>Bacillati</taxon>
        <taxon>Actinomycetota</taxon>
        <taxon>Actinomycetes</taxon>
        <taxon>Pseudonocardiales</taxon>
        <taxon>Pseudonocardiaceae</taxon>
        <taxon>Pseudonocardia</taxon>
    </lineage>
</organism>
<dbReference type="SUPFAM" id="SSF46894">
    <property type="entry name" value="C-terminal effector domain of the bipartite response regulators"/>
    <property type="match status" value="1"/>
</dbReference>
<dbReference type="InterPro" id="IPR000792">
    <property type="entry name" value="Tscrpt_reg_LuxR_C"/>
</dbReference>
<dbReference type="EMBL" id="JBHUCP010000005">
    <property type="protein sequence ID" value="MFD1529584.1"/>
    <property type="molecule type" value="Genomic_DNA"/>
</dbReference>
<dbReference type="Pfam" id="PF00196">
    <property type="entry name" value="GerE"/>
    <property type="match status" value="1"/>
</dbReference>
<feature type="domain" description="HTH luxR-type" evidence="1">
    <location>
        <begin position="1"/>
        <end position="39"/>
    </location>
</feature>
<dbReference type="Gene3D" id="1.10.10.10">
    <property type="entry name" value="Winged helix-like DNA-binding domain superfamily/Winged helix DNA-binding domain"/>
    <property type="match status" value="1"/>
</dbReference>